<sequence length="593" mass="64343">NGKTINYSLGYYGNISRPKHNIADKEPPFSESSAIMSFLASREKLQEATQKKQKEVKAALNRLEGALSDGGEVLTEERLAILALPPESLLQQLKAGHVTPTTVLKAFQAKAIVVTYRINCITEFIPQAETWASALEGKGPNSGSLPLYGLPVSIKDNFQVQGLDTTQGLAKCLYQSATCHSTLVQTLLSQGAIPFCKTNVPQTLFSYRCSNPVWGETLNPFSPQRTSGGSSGGEGALIGGGGSCLGLGSDTGGSIRIPAHFCGVVGIKPTSARLSSKGLRKGVRGCVGIESAPGFLGSDVSIVVTGLRAMLDGGPMMELDPGLPPLTWRNQIYEDIRPLTIGWYEDDNLFPVTPGCRRAVHEARQALKATGHHLVQFTPPAVDHAWKLITSCFSADQGRNVMSMWENEETDSAVEDNLRLLAAPRFVKAVKKHMIHRKSPLLAELLSSGTARSHQLWRALGDRQDYINDFLNAWKSQHLDVVLCPAFPMPAPPPSYPTKIMAASITTCLYNLLDFPAGVVPVTRENDDDQTKLQHYPTNDLMFQLVKEATLGATGLPIGVQIVGLPWQEEMVCRVMMELQESLKASKAVKVVN</sequence>
<reference evidence="20 21" key="1">
    <citation type="submission" date="2023-11" db="EMBL/GenBank/DDBJ databases">
        <title>Halocaridina rubra genome assembly.</title>
        <authorList>
            <person name="Smith C."/>
        </authorList>
    </citation>
    <scope>NUCLEOTIDE SEQUENCE [LARGE SCALE GENOMIC DNA]</scope>
    <source>
        <strain evidence="20">EP-1</strain>
        <tissue evidence="20">Whole</tissue>
    </source>
</reference>
<dbReference type="InterPro" id="IPR023631">
    <property type="entry name" value="Amidase_dom"/>
</dbReference>
<comment type="catalytic activity">
    <reaction evidence="13">
        <text>N-(9Z-hexadecenoyl) ethanolamine + H2O = (9Z)-hexadecenoate + ethanolamine</text>
        <dbReference type="Rhea" id="RHEA:35563"/>
        <dbReference type="ChEBI" id="CHEBI:15377"/>
        <dbReference type="ChEBI" id="CHEBI:32372"/>
        <dbReference type="ChEBI" id="CHEBI:57603"/>
        <dbReference type="ChEBI" id="CHEBI:71465"/>
    </reaction>
    <physiologicalReaction direction="left-to-right" evidence="13">
        <dbReference type="Rhea" id="RHEA:35564"/>
    </physiologicalReaction>
</comment>
<dbReference type="Pfam" id="PF01425">
    <property type="entry name" value="Amidase"/>
    <property type="match status" value="1"/>
</dbReference>
<dbReference type="PROSITE" id="PS00571">
    <property type="entry name" value="AMIDASES"/>
    <property type="match status" value="1"/>
</dbReference>
<accession>A0AAN9AB72</accession>
<evidence type="ECO:0000259" key="19">
    <source>
        <dbReference type="Pfam" id="PF01425"/>
    </source>
</evidence>
<protein>
    <recommendedName>
        <fullName evidence="3">fatty acid amide hydrolase</fullName>
        <ecNumber evidence="3">3.5.1.99</ecNumber>
    </recommendedName>
    <alternativeName>
        <fullName evidence="17">Anandamide amidohydrolase 1</fullName>
    </alternativeName>
</protein>
<dbReference type="EC" id="3.5.1.99" evidence="3"/>
<feature type="active site" description="Charge relay system" evidence="18">
    <location>
        <position position="155"/>
    </location>
</feature>
<name>A0AAN9AB72_HALRR</name>
<evidence type="ECO:0000256" key="10">
    <source>
        <dbReference type="ARBA" id="ARBA00048606"/>
    </source>
</evidence>
<comment type="catalytic activity">
    <reaction evidence="15">
        <text>N-docosanoyl-ethanolamine + H2O = docosanoate + ethanolamine</text>
        <dbReference type="Rhea" id="RHEA:63128"/>
        <dbReference type="ChEBI" id="CHEBI:15377"/>
        <dbReference type="ChEBI" id="CHEBI:23858"/>
        <dbReference type="ChEBI" id="CHEBI:57603"/>
        <dbReference type="ChEBI" id="CHEBI:146186"/>
    </reaction>
    <physiologicalReaction direction="left-to-right" evidence="15">
        <dbReference type="Rhea" id="RHEA:63129"/>
    </physiologicalReaction>
</comment>
<dbReference type="FunFam" id="3.90.1300.10:FF:000001">
    <property type="entry name" value="Fatty-acid amide hydrolase 1"/>
    <property type="match status" value="1"/>
</dbReference>
<dbReference type="PANTHER" id="PTHR45847">
    <property type="entry name" value="FATTY ACID AMIDE HYDROLASE"/>
    <property type="match status" value="1"/>
</dbReference>
<evidence type="ECO:0000256" key="8">
    <source>
        <dbReference type="ARBA" id="ARBA00047450"/>
    </source>
</evidence>
<evidence type="ECO:0000256" key="6">
    <source>
        <dbReference type="ARBA" id="ARBA00022963"/>
    </source>
</evidence>
<evidence type="ECO:0000256" key="11">
    <source>
        <dbReference type="ARBA" id="ARBA00050294"/>
    </source>
</evidence>
<evidence type="ECO:0000256" key="14">
    <source>
        <dbReference type="ARBA" id="ARBA00051454"/>
    </source>
</evidence>
<evidence type="ECO:0000256" key="9">
    <source>
        <dbReference type="ARBA" id="ARBA00048052"/>
    </source>
</evidence>
<evidence type="ECO:0000256" key="15">
    <source>
        <dbReference type="ARBA" id="ARBA00052458"/>
    </source>
</evidence>
<evidence type="ECO:0000256" key="4">
    <source>
        <dbReference type="ARBA" id="ARBA00022553"/>
    </source>
</evidence>
<evidence type="ECO:0000256" key="16">
    <source>
        <dbReference type="ARBA" id="ARBA00052709"/>
    </source>
</evidence>
<evidence type="ECO:0000256" key="17">
    <source>
        <dbReference type="ARBA" id="ARBA00077216"/>
    </source>
</evidence>
<dbReference type="SUPFAM" id="SSF75304">
    <property type="entry name" value="Amidase signature (AS) enzymes"/>
    <property type="match status" value="1"/>
</dbReference>
<evidence type="ECO:0000256" key="7">
    <source>
        <dbReference type="ARBA" id="ARBA00023098"/>
    </source>
</evidence>
<gene>
    <name evidence="20" type="ORF">SK128_026463</name>
</gene>
<dbReference type="PIRSF" id="PIRSF001221">
    <property type="entry name" value="Amidase_fungi"/>
    <property type="match status" value="1"/>
</dbReference>
<evidence type="ECO:0000256" key="3">
    <source>
        <dbReference type="ARBA" id="ARBA00012112"/>
    </source>
</evidence>
<comment type="catalytic activity">
    <reaction evidence="1">
        <text>(9Z)-octadecenamide + H2O = (9Z)-octadecenoate + NH4(+)</text>
        <dbReference type="Rhea" id="RHEA:26506"/>
        <dbReference type="ChEBI" id="CHEBI:15377"/>
        <dbReference type="ChEBI" id="CHEBI:28938"/>
        <dbReference type="ChEBI" id="CHEBI:30823"/>
        <dbReference type="ChEBI" id="CHEBI:116314"/>
        <dbReference type="EC" id="3.5.1.99"/>
    </reaction>
    <physiologicalReaction direction="left-to-right" evidence="1">
        <dbReference type="Rhea" id="RHEA:26507"/>
    </physiologicalReaction>
</comment>
<evidence type="ECO:0000256" key="2">
    <source>
        <dbReference type="ARBA" id="ARBA00009199"/>
    </source>
</evidence>
<keyword evidence="6" id="KW-0442">Lipid degradation</keyword>
<feature type="active site" description="Acyl-ester intermediate" evidence="18">
    <location>
        <position position="254"/>
    </location>
</feature>
<evidence type="ECO:0000256" key="12">
    <source>
        <dbReference type="ARBA" id="ARBA00050992"/>
    </source>
</evidence>
<keyword evidence="7" id="KW-0443">Lipid metabolism</keyword>
<dbReference type="PANTHER" id="PTHR45847:SF6">
    <property type="entry name" value="FATTY ACID AMIDE HYDROLASE"/>
    <property type="match status" value="1"/>
</dbReference>
<comment type="catalytic activity">
    <reaction evidence="9">
        <text>N-(9Z-octadecenoyl) ethanolamine + H2O = ethanolamine + (9Z)-octadecenoate</text>
        <dbReference type="Rhea" id="RHEA:45060"/>
        <dbReference type="ChEBI" id="CHEBI:15377"/>
        <dbReference type="ChEBI" id="CHEBI:30823"/>
        <dbReference type="ChEBI" id="CHEBI:57603"/>
        <dbReference type="ChEBI" id="CHEBI:71466"/>
    </reaction>
    <physiologicalReaction direction="left-to-right" evidence="9">
        <dbReference type="Rhea" id="RHEA:45061"/>
    </physiologicalReaction>
</comment>
<dbReference type="Proteomes" id="UP001381693">
    <property type="component" value="Unassembled WGS sequence"/>
</dbReference>
<comment type="catalytic activity">
    <reaction evidence="12">
        <text>N-(15Z-tetracosenoyl)-ethanolamine + H2O = (15Z)-tetracosenoate + ethanolamine</text>
        <dbReference type="Rhea" id="RHEA:63144"/>
        <dbReference type="ChEBI" id="CHEBI:15377"/>
        <dbReference type="ChEBI" id="CHEBI:32392"/>
        <dbReference type="ChEBI" id="CHEBI:57603"/>
        <dbReference type="ChEBI" id="CHEBI:146187"/>
    </reaction>
    <physiologicalReaction direction="left-to-right" evidence="12">
        <dbReference type="Rhea" id="RHEA:63145"/>
    </physiologicalReaction>
</comment>
<dbReference type="EMBL" id="JAXCGZ010007646">
    <property type="protein sequence ID" value="KAK7078850.1"/>
    <property type="molecule type" value="Genomic_DNA"/>
</dbReference>
<comment type="similarity">
    <text evidence="2">Belongs to the amidase family.</text>
</comment>
<evidence type="ECO:0000256" key="1">
    <source>
        <dbReference type="ARBA" id="ARBA00000208"/>
    </source>
</evidence>
<evidence type="ECO:0000256" key="5">
    <source>
        <dbReference type="ARBA" id="ARBA00022801"/>
    </source>
</evidence>
<comment type="caution">
    <text evidence="20">The sequence shown here is derived from an EMBL/GenBank/DDBJ whole genome shotgun (WGS) entry which is preliminary data.</text>
</comment>
<organism evidence="20 21">
    <name type="scientific">Halocaridina rubra</name>
    <name type="common">Hawaiian red shrimp</name>
    <dbReference type="NCBI Taxonomy" id="373956"/>
    <lineage>
        <taxon>Eukaryota</taxon>
        <taxon>Metazoa</taxon>
        <taxon>Ecdysozoa</taxon>
        <taxon>Arthropoda</taxon>
        <taxon>Crustacea</taxon>
        <taxon>Multicrustacea</taxon>
        <taxon>Malacostraca</taxon>
        <taxon>Eumalacostraca</taxon>
        <taxon>Eucarida</taxon>
        <taxon>Decapoda</taxon>
        <taxon>Pleocyemata</taxon>
        <taxon>Caridea</taxon>
        <taxon>Atyoidea</taxon>
        <taxon>Atyidae</taxon>
        <taxon>Halocaridina</taxon>
    </lineage>
</organism>
<feature type="non-terminal residue" evidence="20">
    <location>
        <position position="1"/>
    </location>
</feature>
<feature type="active site" description="Charge relay system" evidence="18">
    <location>
        <position position="230"/>
    </location>
</feature>
<feature type="domain" description="Amidase" evidence="19">
    <location>
        <begin position="103"/>
        <end position="573"/>
    </location>
</feature>
<dbReference type="GO" id="GO:0009062">
    <property type="term" value="P:fatty acid catabolic process"/>
    <property type="evidence" value="ECO:0007669"/>
    <property type="project" value="TreeGrafter"/>
</dbReference>
<comment type="catalytic activity">
    <reaction evidence="10">
        <text>N-(5Z,8Z,11Z,14Z-eicosatetraenoyl)-ethanolamine + H2O = ethanolamine + (5Z,8Z,11Z,14Z)-eicosatetraenoate</text>
        <dbReference type="Rhea" id="RHEA:26136"/>
        <dbReference type="ChEBI" id="CHEBI:2700"/>
        <dbReference type="ChEBI" id="CHEBI:15377"/>
        <dbReference type="ChEBI" id="CHEBI:32395"/>
        <dbReference type="ChEBI" id="CHEBI:57603"/>
        <dbReference type="EC" id="3.5.1.99"/>
    </reaction>
    <physiologicalReaction direction="left-to-right" evidence="10">
        <dbReference type="Rhea" id="RHEA:26137"/>
    </physiologicalReaction>
</comment>
<keyword evidence="4" id="KW-0597">Phosphoprotein</keyword>
<dbReference type="GO" id="GO:0004040">
    <property type="term" value="F:amidase activity"/>
    <property type="evidence" value="ECO:0007669"/>
    <property type="project" value="TreeGrafter"/>
</dbReference>
<dbReference type="InterPro" id="IPR052096">
    <property type="entry name" value="Endocannabinoid_amidase"/>
</dbReference>
<keyword evidence="5" id="KW-0378">Hydrolase</keyword>
<comment type="catalytic activity">
    <reaction evidence="16">
        <text>N-(5Z,8Z,11Z,14Z)-eicosatetraenoyl-glycine + H2O = (5Z,8Z,11Z,14Z)-eicosatetraenoate + glycine</text>
        <dbReference type="Rhea" id="RHEA:64108"/>
        <dbReference type="ChEBI" id="CHEBI:15377"/>
        <dbReference type="ChEBI" id="CHEBI:32395"/>
        <dbReference type="ChEBI" id="CHEBI:57305"/>
        <dbReference type="ChEBI" id="CHEBI:59002"/>
    </reaction>
    <physiologicalReaction direction="left-to-right" evidence="16">
        <dbReference type="Rhea" id="RHEA:64109"/>
    </physiologicalReaction>
</comment>
<keyword evidence="21" id="KW-1185">Reference proteome</keyword>
<evidence type="ECO:0000313" key="21">
    <source>
        <dbReference type="Proteomes" id="UP001381693"/>
    </source>
</evidence>
<proteinExistence type="inferred from homology"/>
<evidence type="ECO:0000256" key="13">
    <source>
        <dbReference type="ARBA" id="ARBA00051346"/>
    </source>
</evidence>
<evidence type="ECO:0000313" key="20">
    <source>
        <dbReference type="EMBL" id="KAK7078850.1"/>
    </source>
</evidence>
<comment type="catalytic activity">
    <reaction evidence="14">
        <text>N-octadecanoyl ethanolamine + H2O = octadecanoate + ethanolamine</text>
        <dbReference type="Rhea" id="RHEA:63124"/>
        <dbReference type="ChEBI" id="CHEBI:15377"/>
        <dbReference type="ChEBI" id="CHEBI:25629"/>
        <dbReference type="ChEBI" id="CHEBI:57603"/>
        <dbReference type="ChEBI" id="CHEBI:85299"/>
    </reaction>
    <physiologicalReaction direction="left-to-right" evidence="14">
        <dbReference type="Rhea" id="RHEA:63125"/>
    </physiologicalReaction>
</comment>
<dbReference type="GO" id="GO:0017064">
    <property type="term" value="F:fatty acid amide hydrolase activity"/>
    <property type="evidence" value="ECO:0007669"/>
    <property type="project" value="UniProtKB-EC"/>
</dbReference>
<dbReference type="AlphaFoldDB" id="A0AAN9AB72"/>
<dbReference type="Gene3D" id="3.90.1300.10">
    <property type="entry name" value="Amidase signature (AS) domain"/>
    <property type="match status" value="1"/>
</dbReference>
<comment type="catalytic activity">
    <reaction evidence="11">
        <text>N-(5Z,8Z,11Z,14Z-eicosatetraenoyl)-L-serine + H2O = (5Z,8Z,11Z,14Z)-eicosatetraenoate + L-serine</text>
        <dbReference type="Rhea" id="RHEA:64116"/>
        <dbReference type="ChEBI" id="CHEBI:15377"/>
        <dbReference type="ChEBI" id="CHEBI:32395"/>
        <dbReference type="ChEBI" id="CHEBI:33384"/>
        <dbReference type="ChEBI" id="CHEBI:149697"/>
    </reaction>
    <physiologicalReaction direction="left-to-right" evidence="11">
        <dbReference type="Rhea" id="RHEA:64117"/>
    </physiologicalReaction>
</comment>
<dbReference type="InterPro" id="IPR020556">
    <property type="entry name" value="Amidase_CS"/>
</dbReference>
<dbReference type="InterPro" id="IPR036928">
    <property type="entry name" value="AS_sf"/>
</dbReference>
<comment type="catalytic activity">
    <reaction evidence="8">
        <text>(9Z)-octadecenoate + glycine = N-(9Z-octadecenoyl)glycine + H2O</text>
        <dbReference type="Rhea" id="RHEA:51316"/>
        <dbReference type="ChEBI" id="CHEBI:15377"/>
        <dbReference type="ChEBI" id="CHEBI:30823"/>
        <dbReference type="ChEBI" id="CHEBI:57305"/>
        <dbReference type="ChEBI" id="CHEBI:133992"/>
    </reaction>
    <physiologicalReaction direction="right-to-left" evidence="8">
        <dbReference type="Rhea" id="RHEA:51318"/>
    </physiologicalReaction>
</comment>
<evidence type="ECO:0000256" key="18">
    <source>
        <dbReference type="PIRSR" id="PIRSR001221-1"/>
    </source>
</evidence>